<keyword evidence="3 5" id="KW-1133">Transmembrane helix</keyword>
<sequence>MSTTVSTRRTVRLGTVVLWAVQVVMAAMFVGAGLQKLSGNQLMVDMFADVGAGQWLRYLVGALEVAGALGLLVPRLCGLAATGLVALMVGATITNVAVLGASPAIPLSYLLVAAAIAWFRRSSVRQLARGLH</sequence>
<evidence type="ECO:0000256" key="1">
    <source>
        <dbReference type="ARBA" id="ARBA00004141"/>
    </source>
</evidence>
<keyword evidence="2 5" id="KW-0812">Transmembrane</keyword>
<evidence type="ECO:0000313" key="7">
    <source>
        <dbReference type="Proteomes" id="UP000295447"/>
    </source>
</evidence>
<dbReference type="AlphaFoldDB" id="A0A4R7ZVQ5"/>
<organism evidence="6 7">
    <name type="scientific">Kribbella kalugense</name>
    <dbReference type="NCBI Taxonomy" id="2512221"/>
    <lineage>
        <taxon>Bacteria</taxon>
        <taxon>Bacillati</taxon>
        <taxon>Actinomycetota</taxon>
        <taxon>Actinomycetes</taxon>
        <taxon>Propionibacteriales</taxon>
        <taxon>Kribbellaceae</taxon>
        <taxon>Kribbella</taxon>
    </lineage>
</organism>
<evidence type="ECO:0000256" key="5">
    <source>
        <dbReference type="SAM" id="Phobius"/>
    </source>
</evidence>
<comment type="caution">
    <text evidence="6">The sequence shown here is derived from an EMBL/GenBank/DDBJ whole genome shotgun (WGS) entry which is preliminary data.</text>
</comment>
<evidence type="ECO:0000256" key="4">
    <source>
        <dbReference type="ARBA" id="ARBA00023136"/>
    </source>
</evidence>
<dbReference type="Pfam" id="PF13564">
    <property type="entry name" value="DoxX_2"/>
    <property type="match status" value="1"/>
</dbReference>
<dbReference type="Proteomes" id="UP000295447">
    <property type="component" value="Unassembled WGS sequence"/>
</dbReference>
<dbReference type="InterPro" id="IPR032808">
    <property type="entry name" value="DoxX"/>
</dbReference>
<dbReference type="OrthoDB" id="3576439at2"/>
<dbReference type="EMBL" id="SODF01000001">
    <property type="protein sequence ID" value="TDW21726.1"/>
    <property type="molecule type" value="Genomic_DNA"/>
</dbReference>
<feature type="transmembrane region" description="Helical" evidence="5">
    <location>
        <begin position="55"/>
        <end position="72"/>
    </location>
</feature>
<name>A0A4R7ZVQ5_9ACTN</name>
<feature type="transmembrane region" description="Helical" evidence="5">
    <location>
        <begin position="12"/>
        <end position="35"/>
    </location>
</feature>
<keyword evidence="7" id="KW-1185">Reference proteome</keyword>
<keyword evidence="4 5" id="KW-0472">Membrane</keyword>
<feature type="transmembrane region" description="Helical" evidence="5">
    <location>
        <begin position="104"/>
        <end position="120"/>
    </location>
</feature>
<feature type="transmembrane region" description="Helical" evidence="5">
    <location>
        <begin position="79"/>
        <end position="98"/>
    </location>
</feature>
<protein>
    <submittedName>
        <fullName evidence="6">DoxX-like protein</fullName>
    </submittedName>
</protein>
<evidence type="ECO:0000256" key="2">
    <source>
        <dbReference type="ARBA" id="ARBA00022692"/>
    </source>
</evidence>
<proteinExistence type="predicted"/>
<reference evidence="6 7" key="1">
    <citation type="submission" date="2019-03" db="EMBL/GenBank/DDBJ databases">
        <title>Genomic Encyclopedia of Type Strains, Phase III (KMG-III): the genomes of soil and plant-associated and newly described type strains.</title>
        <authorList>
            <person name="Whitman W."/>
        </authorList>
    </citation>
    <scope>NUCLEOTIDE SEQUENCE [LARGE SCALE GENOMIC DNA]</scope>
    <source>
        <strain evidence="6 7">VKM Ac-2570</strain>
    </source>
</reference>
<comment type="subcellular location">
    <subcellularLocation>
        <location evidence="1">Membrane</location>
        <topology evidence="1">Multi-pass membrane protein</topology>
    </subcellularLocation>
</comment>
<dbReference type="RefSeq" id="WP_134114995.1">
    <property type="nucleotide sequence ID" value="NZ_SODF01000001.1"/>
</dbReference>
<accession>A0A4R7ZVQ5</accession>
<gene>
    <name evidence="6" type="ORF">EV650_0556</name>
</gene>
<evidence type="ECO:0000313" key="6">
    <source>
        <dbReference type="EMBL" id="TDW21726.1"/>
    </source>
</evidence>
<dbReference type="GO" id="GO:0016020">
    <property type="term" value="C:membrane"/>
    <property type="evidence" value="ECO:0007669"/>
    <property type="project" value="UniProtKB-SubCell"/>
</dbReference>
<evidence type="ECO:0000256" key="3">
    <source>
        <dbReference type="ARBA" id="ARBA00022989"/>
    </source>
</evidence>